<dbReference type="Proteomes" id="UP000728032">
    <property type="component" value="Unassembled WGS sequence"/>
</dbReference>
<comment type="similarity">
    <text evidence="1">Belongs to the AB hydrolase superfamily.</text>
</comment>
<accession>A0A7R9QMJ9</accession>
<dbReference type="PANTHER" id="PTHR43798">
    <property type="entry name" value="MONOACYLGLYCEROL LIPASE"/>
    <property type="match status" value="1"/>
</dbReference>
<dbReference type="InterPro" id="IPR029058">
    <property type="entry name" value="AB_hydrolase_fold"/>
</dbReference>
<dbReference type="Pfam" id="PF00561">
    <property type="entry name" value="Abhydrolase_1"/>
    <property type="match status" value="1"/>
</dbReference>
<dbReference type="SUPFAM" id="SSF53474">
    <property type="entry name" value="alpha/beta-Hydrolases"/>
    <property type="match status" value="1"/>
</dbReference>
<dbReference type="Gene3D" id="3.40.50.1820">
    <property type="entry name" value="alpha/beta hydrolase"/>
    <property type="match status" value="1"/>
</dbReference>
<organism evidence="4">
    <name type="scientific">Oppiella nova</name>
    <dbReference type="NCBI Taxonomy" id="334625"/>
    <lineage>
        <taxon>Eukaryota</taxon>
        <taxon>Metazoa</taxon>
        <taxon>Ecdysozoa</taxon>
        <taxon>Arthropoda</taxon>
        <taxon>Chelicerata</taxon>
        <taxon>Arachnida</taxon>
        <taxon>Acari</taxon>
        <taxon>Acariformes</taxon>
        <taxon>Sarcoptiformes</taxon>
        <taxon>Oribatida</taxon>
        <taxon>Brachypylina</taxon>
        <taxon>Oppioidea</taxon>
        <taxon>Oppiidae</taxon>
        <taxon>Oppiella</taxon>
    </lineage>
</organism>
<sequence>MSLGLLTFRSFIRSPIIANNSNKLLKSLRRHYSQEISQKADNKSNLMEPKELRFPLPYGHLAAKEWGNPNGLPVLAVHGWLDNSGSFDPLIPHILKPHDLHVVAIDEPGVGLSSHKPPGSEYGRWHTVLEMKRVIDHLKWKKCTVIGHSQGGHYALLFGASYPDLVDRVITIDIFKPLTYRGDKWAKKVSKITEIHMKYENFLNEDPSRDSTAPVYSERDALKRMMEAHGNSLNEESARILMKRGTKKQKWGLSFSRDIRLKVPSLDPPPTDDQMTKFMAHLNCDLMIIMANQTPYHIPDDIKHMYYDIYRNHCRYFENVNLDGTHHLHMNDPIPVANHINQFISQSLALQLTPKL</sequence>
<dbReference type="GO" id="GO:0016787">
    <property type="term" value="F:hydrolase activity"/>
    <property type="evidence" value="ECO:0007669"/>
    <property type="project" value="UniProtKB-KW"/>
</dbReference>
<dbReference type="PRINTS" id="PR00111">
    <property type="entry name" value="ABHYDROLASE"/>
</dbReference>
<reference evidence="4" key="1">
    <citation type="submission" date="2020-11" db="EMBL/GenBank/DDBJ databases">
        <authorList>
            <person name="Tran Van P."/>
        </authorList>
    </citation>
    <scope>NUCLEOTIDE SEQUENCE</scope>
</reference>
<dbReference type="GO" id="GO:0016020">
    <property type="term" value="C:membrane"/>
    <property type="evidence" value="ECO:0007669"/>
    <property type="project" value="TreeGrafter"/>
</dbReference>
<keyword evidence="2" id="KW-0378">Hydrolase</keyword>
<name>A0A7R9QMJ9_9ACAR</name>
<proteinExistence type="inferred from homology"/>
<dbReference type="InterPro" id="IPR050266">
    <property type="entry name" value="AB_hydrolase_sf"/>
</dbReference>
<dbReference type="EMBL" id="CAJPVJ010003836">
    <property type="protein sequence ID" value="CAG2167993.1"/>
    <property type="molecule type" value="Genomic_DNA"/>
</dbReference>
<protein>
    <recommendedName>
        <fullName evidence="3">AB hydrolase-1 domain-containing protein</fullName>
    </recommendedName>
</protein>
<keyword evidence="5" id="KW-1185">Reference proteome</keyword>
<dbReference type="EMBL" id="OC918661">
    <property type="protein sequence ID" value="CAD7649828.1"/>
    <property type="molecule type" value="Genomic_DNA"/>
</dbReference>
<feature type="domain" description="AB hydrolase-1" evidence="3">
    <location>
        <begin position="73"/>
        <end position="174"/>
    </location>
</feature>
<evidence type="ECO:0000259" key="3">
    <source>
        <dbReference type="Pfam" id="PF00561"/>
    </source>
</evidence>
<dbReference type="AlphaFoldDB" id="A0A7R9QMJ9"/>
<dbReference type="InterPro" id="IPR000073">
    <property type="entry name" value="AB_hydrolase_1"/>
</dbReference>
<evidence type="ECO:0000313" key="5">
    <source>
        <dbReference type="Proteomes" id="UP000728032"/>
    </source>
</evidence>
<gene>
    <name evidence="4" type="ORF">ONB1V03_LOCUS7487</name>
</gene>
<dbReference type="PANTHER" id="PTHR43798:SF14">
    <property type="entry name" value="SERINE HYDROLASE-LIKE PROTEIN DDB_G0286239"/>
    <property type="match status" value="1"/>
</dbReference>
<evidence type="ECO:0000256" key="2">
    <source>
        <dbReference type="ARBA" id="ARBA00022801"/>
    </source>
</evidence>
<dbReference type="OrthoDB" id="190201at2759"/>
<evidence type="ECO:0000256" key="1">
    <source>
        <dbReference type="ARBA" id="ARBA00008645"/>
    </source>
</evidence>
<evidence type="ECO:0000313" key="4">
    <source>
        <dbReference type="EMBL" id="CAD7649828.1"/>
    </source>
</evidence>